<name>A0A7G5DHC5_9PSED</name>
<reference evidence="1 2" key="1">
    <citation type="journal article" date="2020" name="G3 (Bethesda)">
        <title>CeMbio - The Caenorhabditis elegans Microbiome Resource.</title>
        <authorList>
            <person name="Dirksen P."/>
            <person name="Assie A."/>
            <person name="Zimmermann J."/>
            <person name="Zhang F."/>
            <person name="Tietje A.M."/>
            <person name="Marsh S.A."/>
            <person name="Felix M.A."/>
            <person name="Shapira M."/>
            <person name="Kaleta C."/>
            <person name="Schulenburg H."/>
            <person name="Samuel B."/>
        </authorList>
    </citation>
    <scope>NUCLEOTIDE SEQUENCE [LARGE SCALE GENOMIC DNA]</scope>
    <source>
        <strain evidence="1 2">MSPm1</strain>
    </source>
</reference>
<dbReference type="InterPro" id="IPR008884">
    <property type="entry name" value="TylF_MeTrfase"/>
</dbReference>
<keyword evidence="2" id="KW-1185">Reference proteome</keyword>
<dbReference type="Gene3D" id="3.40.50.150">
    <property type="entry name" value="Vaccinia Virus protein VP39"/>
    <property type="match status" value="1"/>
</dbReference>
<sequence length="393" mass="45447">MAQSQFAPSIFKEAVFFFRLPLILLVDMSKNWYFSPEKIVAQLEEDGALVAHVGDLSSFKLNQVAFEILQLLYEPQTLDGMVEQLCQTYDVDERECARFILPFLHELELAGWIVALAPDQNESSLHSRYLCLLKRALVNWIYPEHELQVNYLQSDRVARDRLTRSRYLRDISHVEAEKYAELLEKKRHGFVTVLSHTLIGLRRLNHLEYCARQIFAQGIPGDFFEAGVCQGGASIFLRALQVAFGEEQRKTWAADSFEGLPPATLPQDEGLDFTESNYPWLAFSQERVEEHFRRYELWSDHVRLVKGWFSETLPGLDCGLLSLLRLDADLYQSTMEVLTNLYDKVVPGGFVVVDDYGAFEACRLAIDDFRLERNIQAPLKWIDWSGVYWRKES</sequence>
<evidence type="ECO:0000313" key="2">
    <source>
        <dbReference type="Proteomes" id="UP000515276"/>
    </source>
</evidence>
<evidence type="ECO:0000313" key="1">
    <source>
        <dbReference type="EMBL" id="QMV61150.1"/>
    </source>
</evidence>
<dbReference type="Proteomes" id="UP000515276">
    <property type="component" value="Chromosome"/>
</dbReference>
<dbReference type="PANTHER" id="PTHR40036:SF1">
    <property type="entry name" value="MACROCIN O-METHYLTRANSFERASE"/>
    <property type="match status" value="1"/>
</dbReference>
<gene>
    <name evidence="1" type="ORF">HS968_13940</name>
</gene>
<dbReference type="InterPro" id="IPR041881">
    <property type="entry name" value="PqqD_sf"/>
</dbReference>
<dbReference type="SUPFAM" id="SSF53335">
    <property type="entry name" value="S-adenosyl-L-methionine-dependent methyltransferases"/>
    <property type="match status" value="1"/>
</dbReference>
<dbReference type="InterPro" id="IPR029063">
    <property type="entry name" value="SAM-dependent_MTases_sf"/>
</dbReference>
<dbReference type="InterPro" id="IPR008792">
    <property type="entry name" value="PQQD"/>
</dbReference>
<dbReference type="Gene3D" id="1.10.10.1150">
    <property type="entry name" value="Coenzyme PQQ synthesis protein D (PqqD)"/>
    <property type="match status" value="1"/>
</dbReference>
<proteinExistence type="predicted"/>
<dbReference type="EMBL" id="CP059139">
    <property type="protein sequence ID" value="QMV61150.1"/>
    <property type="molecule type" value="Genomic_DNA"/>
</dbReference>
<dbReference type="AlphaFoldDB" id="A0A7G5DHC5"/>
<organism evidence="1 2">
    <name type="scientific">Pseudomonas berkeleyensis</name>
    <dbReference type="NCBI Taxonomy" id="2726956"/>
    <lineage>
        <taxon>Bacteria</taxon>
        <taxon>Pseudomonadati</taxon>
        <taxon>Pseudomonadota</taxon>
        <taxon>Gammaproteobacteria</taxon>
        <taxon>Pseudomonadales</taxon>
        <taxon>Pseudomonadaceae</taxon>
        <taxon>Pseudomonas</taxon>
    </lineage>
</organism>
<dbReference type="Pfam" id="PF05402">
    <property type="entry name" value="PqqD"/>
    <property type="match status" value="1"/>
</dbReference>
<dbReference type="RefSeq" id="WP_182366493.1">
    <property type="nucleotide sequence ID" value="NZ_CP059139.1"/>
</dbReference>
<dbReference type="PANTHER" id="PTHR40036">
    <property type="entry name" value="MACROCIN O-METHYLTRANSFERASE"/>
    <property type="match status" value="1"/>
</dbReference>
<dbReference type="Pfam" id="PF05711">
    <property type="entry name" value="TylF"/>
    <property type="match status" value="1"/>
</dbReference>
<protein>
    <submittedName>
        <fullName evidence="1">PqqD family peptide modification chaperone</fullName>
    </submittedName>
</protein>
<accession>A0A7G5DHC5</accession>